<evidence type="ECO:0000313" key="1">
    <source>
        <dbReference type="EMBL" id="KHE42765.1"/>
    </source>
</evidence>
<sequence>MGRNFFWQGRGLYWQRVMTVIRSGETYGDVAFDSFAEVQCRRAVRRALRKAASMGIGERSAGTVFP</sequence>
<evidence type="ECO:0000313" key="2">
    <source>
        <dbReference type="Proteomes" id="UP000030889"/>
    </source>
</evidence>
<name>A0ABR4YKH9_9BACT</name>
<accession>A0ABR4YKH9</accession>
<keyword evidence="2" id="KW-1185">Reference proteome</keyword>
<organism evidence="1 2">
    <name type="scientific">Alistipes inops</name>
    <dbReference type="NCBI Taxonomy" id="1501391"/>
    <lineage>
        <taxon>Bacteria</taxon>
        <taxon>Pseudomonadati</taxon>
        <taxon>Bacteroidota</taxon>
        <taxon>Bacteroidia</taxon>
        <taxon>Bacteroidales</taxon>
        <taxon>Rikenellaceae</taxon>
        <taxon>Alistipes</taxon>
    </lineage>
</organism>
<dbReference type="EMBL" id="JRGF01000002">
    <property type="protein sequence ID" value="KHE42765.1"/>
    <property type="molecule type" value="Genomic_DNA"/>
</dbReference>
<proteinExistence type="predicted"/>
<reference evidence="1 2" key="1">
    <citation type="submission" date="2014-09" db="EMBL/GenBank/DDBJ databases">
        <title>Alistipes sp. 627, sp. nov., a novel member of the family Rikenellaceae isolated from human faeces.</title>
        <authorList>
            <person name="Shkoporov A.N."/>
            <person name="Chaplin A.V."/>
            <person name="Motuzova O.V."/>
            <person name="Kafarskaia L.I."/>
            <person name="Khokhlova E.V."/>
            <person name="Efimov B.A."/>
        </authorList>
    </citation>
    <scope>NUCLEOTIDE SEQUENCE [LARGE SCALE GENOMIC DNA]</scope>
    <source>
        <strain evidence="1 2">627</strain>
    </source>
</reference>
<dbReference type="Proteomes" id="UP000030889">
    <property type="component" value="Unassembled WGS sequence"/>
</dbReference>
<protein>
    <submittedName>
        <fullName evidence="1">Uncharacterized protein</fullName>
    </submittedName>
</protein>
<comment type="caution">
    <text evidence="1">The sequence shown here is derived from an EMBL/GenBank/DDBJ whole genome shotgun (WGS) entry which is preliminary data.</text>
</comment>
<gene>
    <name evidence="1" type="ORF">LG35_01780</name>
</gene>